<evidence type="ECO:0000313" key="5">
    <source>
        <dbReference type="Proteomes" id="UP001309876"/>
    </source>
</evidence>
<dbReference type="SUPFAM" id="SSF81383">
    <property type="entry name" value="F-box domain"/>
    <property type="match status" value="1"/>
</dbReference>
<dbReference type="Gene3D" id="3.80.10.10">
    <property type="entry name" value="Ribonuclease Inhibitor"/>
    <property type="match status" value="1"/>
</dbReference>
<organism evidence="4 5">
    <name type="scientific">Lithohypha guttulata</name>
    <dbReference type="NCBI Taxonomy" id="1690604"/>
    <lineage>
        <taxon>Eukaryota</taxon>
        <taxon>Fungi</taxon>
        <taxon>Dikarya</taxon>
        <taxon>Ascomycota</taxon>
        <taxon>Pezizomycotina</taxon>
        <taxon>Eurotiomycetes</taxon>
        <taxon>Chaetothyriomycetidae</taxon>
        <taxon>Chaetothyriales</taxon>
        <taxon>Trichomeriaceae</taxon>
        <taxon>Lithohypha</taxon>
    </lineage>
</organism>
<sequence length="603" mass="68095">MSRNNEIHRSMLTELLEGQPARKKQRTTSAAPVSTLMLDGQRAFEEKRFEAAIHHFTRVIDNLDDGKADLLHIYELRSSAYTRLEKLDLALKDAKQMIRLDRSDCRGYLRCAQVELLRNNASGAAKVCELGVKSVSLSDGNRRRVIACLLRAQEALKQKVIFDKGTDPLAVLPSELLAMVLSTLGYREIVAIMRVSKSWRTRLCSTDLITQTIDTREARRTVTYEQIKTAFSRLGKSPKSMALSKLNGNAARLVSSELGHWIRWESLHSLTIDDGKISLRSLRFDKLGNLQELCIRCPLPSGKSLKDILSCCRSLRCLRLHDDGFDNHESFTLNHGHEYKNLQTLIVAQHKRYMVDFKLPEEKCIFPNLEHFGLTGANVLGQLDLSTYTKLKHLCLRNVHISEHDNLRTPPSLEAFTLEGHFANIFPNPEEIKFPTNNLTTINTTGEESIRFLAYAIRQGLNKAKFRTLSISNFITNNYVAGRHMENNLDLLLPIPGNDAFHNVESLTLRDDNLKNSDWSTVAKLFPAVKHLQLESPQLTEEFVSELVKSQGDTCETVVLINCTAVSQSIIPWMKARCIDVKLVRSASQVPETIGGTTVRYGN</sequence>
<dbReference type="InterPro" id="IPR011990">
    <property type="entry name" value="TPR-like_helical_dom_sf"/>
</dbReference>
<dbReference type="GO" id="GO:0051879">
    <property type="term" value="F:Hsp90 protein binding"/>
    <property type="evidence" value="ECO:0007669"/>
    <property type="project" value="TreeGrafter"/>
</dbReference>
<reference evidence="4 5" key="1">
    <citation type="submission" date="2023-08" db="EMBL/GenBank/DDBJ databases">
        <title>Black Yeasts Isolated from many extreme environments.</title>
        <authorList>
            <person name="Coleine C."/>
            <person name="Stajich J.E."/>
            <person name="Selbmann L."/>
        </authorList>
    </citation>
    <scope>NUCLEOTIDE SEQUENCE [LARGE SCALE GENOMIC DNA]</scope>
    <source>
        <strain evidence="4 5">CCFEE 5910</strain>
    </source>
</reference>
<keyword evidence="5" id="KW-1185">Reference proteome</keyword>
<proteinExistence type="predicted"/>
<dbReference type="Gene3D" id="1.25.40.10">
    <property type="entry name" value="Tetratricopeptide repeat domain"/>
    <property type="match status" value="1"/>
</dbReference>
<feature type="domain" description="F-box" evidence="3">
    <location>
        <begin position="166"/>
        <end position="213"/>
    </location>
</feature>
<dbReference type="InterPro" id="IPR032675">
    <property type="entry name" value="LRR_dom_sf"/>
</dbReference>
<name>A0AAN7TF29_9EURO</name>
<dbReference type="PANTHER" id="PTHR22904:SF523">
    <property type="entry name" value="STRESS-INDUCED-PHOSPHOPROTEIN 1"/>
    <property type="match status" value="1"/>
</dbReference>
<dbReference type="PROSITE" id="PS50181">
    <property type="entry name" value="FBOX"/>
    <property type="match status" value="1"/>
</dbReference>
<dbReference type="InterPro" id="IPR001810">
    <property type="entry name" value="F-box_dom"/>
</dbReference>
<dbReference type="SUPFAM" id="SSF48452">
    <property type="entry name" value="TPR-like"/>
    <property type="match status" value="1"/>
</dbReference>
<dbReference type="EMBL" id="JAVRRJ010000001">
    <property type="protein sequence ID" value="KAK5091724.1"/>
    <property type="molecule type" value="Genomic_DNA"/>
</dbReference>
<evidence type="ECO:0000259" key="3">
    <source>
        <dbReference type="PROSITE" id="PS50181"/>
    </source>
</evidence>
<dbReference type="SUPFAM" id="SSF52047">
    <property type="entry name" value="RNI-like"/>
    <property type="match status" value="1"/>
</dbReference>
<dbReference type="SMART" id="SM00256">
    <property type="entry name" value="FBOX"/>
    <property type="match status" value="1"/>
</dbReference>
<keyword evidence="2" id="KW-0802">TPR repeat</keyword>
<gene>
    <name evidence="4" type="ORF">LTR05_001909</name>
</gene>
<protein>
    <recommendedName>
        <fullName evidence="3">F-box domain-containing protein</fullName>
    </recommendedName>
</protein>
<accession>A0AAN7TF29</accession>
<evidence type="ECO:0000313" key="4">
    <source>
        <dbReference type="EMBL" id="KAK5091724.1"/>
    </source>
</evidence>
<dbReference type="InterPro" id="IPR036047">
    <property type="entry name" value="F-box-like_dom_sf"/>
</dbReference>
<dbReference type="Gene3D" id="1.20.1280.50">
    <property type="match status" value="1"/>
</dbReference>
<dbReference type="PANTHER" id="PTHR22904">
    <property type="entry name" value="TPR REPEAT CONTAINING PROTEIN"/>
    <property type="match status" value="1"/>
</dbReference>
<dbReference type="CDD" id="cd09917">
    <property type="entry name" value="F-box_SF"/>
    <property type="match status" value="1"/>
</dbReference>
<dbReference type="AlphaFoldDB" id="A0AAN7TF29"/>
<keyword evidence="1" id="KW-0677">Repeat</keyword>
<comment type="caution">
    <text evidence="4">The sequence shown here is derived from an EMBL/GenBank/DDBJ whole genome shotgun (WGS) entry which is preliminary data.</text>
</comment>
<evidence type="ECO:0000256" key="2">
    <source>
        <dbReference type="ARBA" id="ARBA00022803"/>
    </source>
</evidence>
<evidence type="ECO:0000256" key="1">
    <source>
        <dbReference type="ARBA" id="ARBA00022737"/>
    </source>
</evidence>
<dbReference type="Pfam" id="PF00646">
    <property type="entry name" value="F-box"/>
    <property type="match status" value="1"/>
</dbReference>
<dbReference type="Proteomes" id="UP001309876">
    <property type="component" value="Unassembled WGS sequence"/>
</dbReference>